<name>A0ABV8S9T5_9BACL</name>
<dbReference type="Proteomes" id="UP001595755">
    <property type="component" value="Unassembled WGS sequence"/>
</dbReference>
<reference evidence="2" key="1">
    <citation type="journal article" date="2019" name="Int. J. Syst. Evol. Microbiol.">
        <title>The Global Catalogue of Microorganisms (GCM) 10K type strain sequencing project: providing services to taxonomists for standard genome sequencing and annotation.</title>
        <authorList>
            <consortium name="The Broad Institute Genomics Platform"/>
            <consortium name="The Broad Institute Genome Sequencing Center for Infectious Disease"/>
            <person name="Wu L."/>
            <person name="Ma J."/>
        </authorList>
    </citation>
    <scope>NUCLEOTIDE SEQUENCE [LARGE SCALE GENOMIC DNA]</scope>
    <source>
        <strain evidence="2">CGMCC 4.1641</strain>
    </source>
</reference>
<organism evidence="1 2">
    <name type="scientific">Cohnella boryungensis</name>
    <dbReference type="NCBI Taxonomy" id="768479"/>
    <lineage>
        <taxon>Bacteria</taxon>
        <taxon>Bacillati</taxon>
        <taxon>Bacillota</taxon>
        <taxon>Bacilli</taxon>
        <taxon>Bacillales</taxon>
        <taxon>Paenibacillaceae</taxon>
        <taxon>Cohnella</taxon>
    </lineage>
</organism>
<protein>
    <submittedName>
        <fullName evidence="1">DUF6005 family protein</fullName>
    </submittedName>
</protein>
<accession>A0ABV8S9T5</accession>
<proteinExistence type="predicted"/>
<evidence type="ECO:0000313" key="2">
    <source>
        <dbReference type="Proteomes" id="UP001595755"/>
    </source>
</evidence>
<dbReference type="EMBL" id="JBHSED010000018">
    <property type="protein sequence ID" value="MFC4304116.1"/>
    <property type="molecule type" value="Genomic_DNA"/>
</dbReference>
<comment type="caution">
    <text evidence="1">The sequence shown here is derived from an EMBL/GenBank/DDBJ whole genome shotgun (WGS) entry which is preliminary data.</text>
</comment>
<gene>
    <name evidence="1" type="ORF">ACFO1S_11815</name>
</gene>
<sequence length="319" mass="36360">MITPQVHCLLDCLSIGLQECRGIDIRPAYIGAWNAPFVADEHGFSYFSDTIDPDLELTRFERIYGKCIDRWQNPFWSKEEKFAAMERAAEEGGARTVMVLVDLYYLPYSAICYGLKHFPHIVIVERQEERDWLLRDPFFEWEGPVSHTVLLQALTCEQLSAGISLQAEAAQEPAPETVSALFREQFDRTSRSPLIEGVDRYMKQIAEGAAGYSVEALFATIGQVGIVAKRWKAFGVIAGYFAEMSDASPDPALRALELLLLRWENFVLAIVRLGVLNRPERLPDAQDKLLRLETLETEVRAELWKLFERWEATCHEVLA</sequence>
<dbReference type="RefSeq" id="WP_204604751.1">
    <property type="nucleotide sequence ID" value="NZ_JBHSED010000018.1"/>
</dbReference>
<keyword evidence="2" id="KW-1185">Reference proteome</keyword>
<dbReference type="InterPro" id="IPR046047">
    <property type="entry name" value="DUF6005"/>
</dbReference>
<dbReference type="Pfam" id="PF19468">
    <property type="entry name" value="DUF6005"/>
    <property type="match status" value="1"/>
</dbReference>
<evidence type="ECO:0000313" key="1">
    <source>
        <dbReference type="EMBL" id="MFC4304116.1"/>
    </source>
</evidence>